<name>A5C0A1_VITVI</name>
<feature type="region of interest" description="Disordered" evidence="2">
    <location>
        <begin position="325"/>
        <end position="353"/>
    </location>
</feature>
<gene>
    <name evidence="3" type="ORF">VITISV_004477</name>
</gene>
<evidence type="ECO:0000313" key="3">
    <source>
        <dbReference type="EMBL" id="CAN72898.1"/>
    </source>
</evidence>
<dbReference type="AlphaFoldDB" id="A5C0A1"/>
<protein>
    <submittedName>
        <fullName evidence="3">Uncharacterized protein</fullName>
    </submittedName>
</protein>
<evidence type="ECO:0000256" key="1">
    <source>
        <dbReference type="SAM" id="Coils"/>
    </source>
</evidence>
<evidence type="ECO:0000256" key="2">
    <source>
        <dbReference type="SAM" id="MobiDB-lite"/>
    </source>
</evidence>
<organism evidence="3">
    <name type="scientific">Vitis vinifera</name>
    <name type="common">Grape</name>
    <dbReference type="NCBI Taxonomy" id="29760"/>
    <lineage>
        <taxon>Eukaryota</taxon>
        <taxon>Viridiplantae</taxon>
        <taxon>Streptophyta</taxon>
        <taxon>Embryophyta</taxon>
        <taxon>Tracheophyta</taxon>
        <taxon>Spermatophyta</taxon>
        <taxon>Magnoliopsida</taxon>
        <taxon>eudicotyledons</taxon>
        <taxon>Gunneridae</taxon>
        <taxon>Pentapetalae</taxon>
        <taxon>rosids</taxon>
        <taxon>Vitales</taxon>
        <taxon>Vitaceae</taxon>
        <taxon>Viteae</taxon>
        <taxon>Vitis</taxon>
    </lineage>
</organism>
<keyword evidence="1" id="KW-0175">Coiled coil</keyword>
<dbReference type="EMBL" id="AM477548">
    <property type="protein sequence ID" value="CAN72898.1"/>
    <property type="molecule type" value="Genomic_DNA"/>
</dbReference>
<sequence length="603" mass="67317">MWIDTWKHSWVDTWDKALTMPYFSTSYLTHLFGMASRGGDVSTSAAGKDVQKSIEQLNVWEFRKHFHVLLGISIRLLGGDLVSTEQEPLDDIVLSKEQFNVGLCFLLPSLFKQFLYFTKIPPTFLHPNVVRILMGYSILNMLYHLDLSLLEVLFIYTIKMSGKEIFSLFAHIPSLQLVTGLLDSTKGATKGIDADVHYLVYCRKEKERVLVPEEHYMVKDLPLYEEARAVDAKARQGRLTKRKNKSKEGILRQAPGMSRLAFSSIAHPFSKKKSDSTDLPSLEGHLDQELEPVVPCISLEPKEEEDEQMDSNLRTDFKERQRKHLSEALPATPPPAKQSRPKAPHEEPVFGRPHGSRCPILILSGLPRVGSGIPLEDTCPVGDEVPTATPGGNAKEKDTSVIPSSWEEIAVLLKAVPCFTVPQPPTSGVENNPRMAGVVRPSHVTSNFALRYTYPLMKYTVEENAEVLDATVKLAPQTAGGCGEYAEKALKELQEGMEVAKVEARRMGEEKEATEAKCKAGSESQNKQLKELRAGFTVEKEALTEDYQKQVDEMFFYGYQCCMRKNDTQDVSTYPSDDEENTTINGPAQGDKDPDASSPSTGQ</sequence>
<reference evidence="3" key="1">
    <citation type="journal article" date="2007" name="PLoS ONE">
        <title>The first genome sequence of an elite grapevine cultivar (Pinot noir Vitis vinifera L.): coping with a highly heterozygous genome.</title>
        <authorList>
            <person name="Velasco R."/>
            <person name="Zharkikh A."/>
            <person name="Troggio M."/>
            <person name="Cartwright D.A."/>
            <person name="Cestaro A."/>
            <person name="Pruss D."/>
            <person name="Pindo M."/>
            <person name="FitzGerald L.M."/>
            <person name="Vezzulli S."/>
            <person name="Reid J."/>
            <person name="Malacarne G."/>
            <person name="Iliev D."/>
            <person name="Coppola G."/>
            <person name="Wardell B."/>
            <person name="Micheletti D."/>
            <person name="Macalma T."/>
            <person name="Facci M."/>
            <person name="Mitchell J.T."/>
            <person name="Perazzolli M."/>
            <person name="Eldredge G."/>
            <person name="Gatto P."/>
            <person name="Oyzerski R."/>
            <person name="Moretto M."/>
            <person name="Gutin N."/>
            <person name="Stefanini M."/>
            <person name="Chen Y."/>
            <person name="Segala C."/>
            <person name="Davenport C."/>
            <person name="Dematte L."/>
            <person name="Mraz A."/>
            <person name="Battilana J."/>
            <person name="Stormo K."/>
            <person name="Costa F."/>
            <person name="Tao Q."/>
            <person name="Si-Ammour A."/>
            <person name="Harkins T."/>
            <person name="Lackey A."/>
            <person name="Perbost C."/>
            <person name="Taillon B."/>
            <person name="Stella A."/>
            <person name="Solovyev V."/>
            <person name="Fawcett J.A."/>
            <person name="Sterck L."/>
            <person name="Vandepoele K."/>
            <person name="Grando S.M."/>
            <person name="Toppo S."/>
            <person name="Moser C."/>
            <person name="Lanchbury J."/>
            <person name="Bogden R."/>
            <person name="Skolnick M."/>
            <person name="Sgaramella V."/>
            <person name="Bhatnagar S.K."/>
            <person name="Fontana P."/>
            <person name="Gutin A."/>
            <person name="Van de Peer Y."/>
            <person name="Salamini F."/>
            <person name="Viola R."/>
        </authorList>
    </citation>
    <scope>NUCLEOTIDE SEQUENCE</scope>
</reference>
<feature type="region of interest" description="Disordered" evidence="2">
    <location>
        <begin position="568"/>
        <end position="603"/>
    </location>
</feature>
<proteinExistence type="predicted"/>
<accession>A5C0A1</accession>
<feature type="coiled-coil region" evidence="1">
    <location>
        <begin position="490"/>
        <end position="517"/>
    </location>
</feature>